<accession>A0A914KWE1</accession>
<sequence>MPLIPGKPGSPIIPCPSGPIAPGCPGKPGSPLTPGYPSMPLSPDRPGNPCSPFSPGIPGEPGRNTTLPANRYIIHESLRHTQNCARITNCVVLRISPTPWLRACLCAPSNCPSMDTFSFNSRESRHTISTSFAGWSLTSRFTWDSGYSFLSRKTGLSITRQALFSF</sequence>
<dbReference type="WBParaSite" id="Minc3s00145g05971">
    <property type="protein sequence ID" value="Minc3s00145g05971"/>
    <property type="gene ID" value="Minc3s00145g05971"/>
</dbReference>
<proteinExistence type="predicted"/>
<feature type="region of interest" description="Disordered" evidence="1">
    <location>
        <begin position="24"/>
        <end position="62"/>
    </location>
</feature>
<dbReference type="AlphaFoldDB" id="A0A914KWE1"/>
<evidence type="ECO:0000256" key="1">
    <source>
        <dbReference type="SAM" id="MobiDB-lite"/>
    </source>
</evidence>
<evidence type="ECO:0000313" key="3">
    <source>
        <dbReference type="WBParaSite" id="Minc3s00145g05971"/>
    </source>
</evidence>
<keyword evidence="2" id="KW-1185">Reference proteome</keyword>
<dbReference type="Proteomes" id="UP000887563">
    <property type="component" value="Unplaced"/>
</dbReference>
<protein>
    <submittedName>
        <fullName evidence="3">Candidate secreted effector</fullName>
    </submittedName>
</protein>
<evidence type="ECO:0000313" key="2">
    <source>
        <dbReference type="Proteomes" id="UP000887563"/>
    </source>
</evidence>
<organism evidence="2 3">
    <name type="scientific">Meloidogyne incognita</name>
    <name type="common">Southern root-knot nematode worm</name>
    <name type="synonym">Oxyuris incognita</name>
    <dbReference type="NCBI Taxonomy" id="6306"/>
    <lineage>
        <taxon>Eukaryota</taxon>
        <taxon>Metazoa</taxon>
        <taxon>Ecdysozoa</taxon>
        <taxon>Nematoda</taxon>
        <taxon>Chromadorea</taxon>
        <taxon>Rhabditida</taxon>
        <taxon>Tylenchina</taxon>
        <taxon>Tylenchomorpha</taxon>
        <taxon>Tylenchoidea</taxon>
        <taxon>Meloidogynidae</taxon>
        <taxon>Meloidogyninae</taxon>
        <taxon>Meloidogyne</taxon>
        <taxon>Meloidogyne incognita group</taxon>
    </lineage>
</organism>
<reference evidence="3" key="1">
    <citation type="submission" date="2022-11" db="UniProtKB">
        <authorList>
            <consortium name="WormBaseParasite"/>
        </authorList>
    </citation>
    <scope>IDENTIFICATION</scope>
</reference>
<name>A0A914KWE1_MELIC</name>